<evidence type="ECO:0000313" key="1">
    <source>
        <dbReference type="EMBL" id="QHT36394.1"/>
    </source>
</evidence>
<proteinExistence type="predicted"/>
<dbReference type="EMBL" id="MN738741">
    <property type="protein sequence ID" value="QHT36394.1"/>
    <property type="molecule type" value="Genomic_DNA"/>
</dbReference>
<reference evidence="1" key="1">
    <citation type="journal article" date="2020" name="Nature">
        <title>Giant virus diversity and host interactions through global metagenomics.</title>
        <authorList>
            <person name="Schulz F."/>
            <person name="Roux S."/>
            <person name="Paez-Espino D."/>
            <person name="Jungbluth S."/>
            <person name="Walsh D.A."/>
            <person name="Denef V.J."/>
            <person name="McMahon K.D."/>
            <person name="Konstantinidis K.T."/>
            <person name="Eloe-Fadrosh E.A."/>
            <person name="Kyrpides N.C."/>
            <person name="Woyke T."/>
        </authorList>
    </citation>
    <scope>NUCLEOTIDE SEQUENCE</scope>
    <source>
        <strain evidence="1">GVMAG-S-ERX555931-87</strain>
    </source>
</reference>
<evidence type="ECO:0008006" key="2">
    <source>
        <dbReference type="Google" id="ProtNLM"/>
    </source>
</evidence>
<sequence length="380" mass="44888">MKIGIVVGINTDAISEERFPEWLEDIDDKTFNLSKEKWDDIYALGSDIAIAYYVKKFCKYDVEILTKKDVSLKRFNEFDHIFGFYEPYYYTHTMKTSEAYRKYSNIIKNTKAVFHQPLELQKFVLNKKLYTDTLQKNNIPVMDTISFQIKDNMNTKNILTKIKTQCNQWETDMFITKPQPGGFGIGFKKWNLNKVLKNVKPFESYIKKIEKQLRIEKPLLLVQNFASEFEKFYEVRTYWLNGKYSHSLGTIISPDSLGVSGFEKIKFAYPESEYDSDVFETYDEEPDVLDDKLIRKLKKMGKDILKIIPQSKYGDPFIFRIDFGCCINNKNVCRDYFVNEIEYMPNLFPEYSTHVDFLERIGKSIISKVNYVNNLKNKNK</sequence>
<protein>
    <recommendedName>
        <fullName evidence="2">ATP-grasp domain-containing protein</fullName>
    </recommendedName>
</protein>
<organism evidence="1">
    <name type="scientific">viral metagenome</name>
    <dbReference type="NCBI Taxonomy" id="1070528"/>
    <lineage>
        <taxon>unclassified sequences</taxon>
        <taxon>metagenomes</taxon>
        <taxon>organismal metagenomes</taxon>
    </lineage>
</organism>
<dbReference type="AlphaFoldDB" id="A0A6C0F5E0"/>
<accession>A0A6C0F5E0</accession>
<name>A0A6C0F5E0_9ZZZZ</name>